<feature type="signal peptide" evidence="2">
    <location>
        <begin position="1"/>
        <end position="22"/>
    </location>
</feature>
<organism evidence="3 4">
    <name type="scientific">Teichococcus aerophilus</name>
    <dbReference type="NCBI Taxonomy" id="1224513"/>
    <lineage>
        <taxon>Bacteria</taxon>
        <taxon>Pseudomonadati</taxon>
        <taxon>Pseudomonadota</taxon>
        <taxon>Alphaproteobacteria</taxon>
        <taxon>Acetobacterales</taxon>
        <taxon>Roseomonadaceae</taxon>
        <taxon>Roseomonas</taxon>
    </lineage>
</organism>
<evidence type="ECO:0000256" key="1">
    <source>
        <dbReference type="SAM" id="MobiDB-lite"/>
    </source>
</evidence>
<keyword evidence="4" id="KW-1185">Reference proteome</keyword>
<keyword evidence="2" id="KW-0732">Signal</keyword>
<evidence type="ECO:0000313" key="3">
    <source>
        <dbReference type="EMBL" id="MBC9206821.1"/>
    </source>
</evidence>
<gene>
    <name evidence="3" type="ORF">IBL26_08230</name>
</gene>
<name>A0ABR7RKG6_9PROT</name>
<evidence type="ECO:0000313" key="4">
    <source>
        <dbReference type="Proteomes" id="UP000626026"/>
    </source>
</evidence>
<comment type="caution">
    <text evidence="3">The sequence shown here is derived from an EMBL/GenBank/DDBJ whole genome shotgun (WGS) entry which is preliminary data.</text>
</comment>
<proteinExistence type="predicted"/>
<dbReference type="EMBL" id="JACTVA010000010">
    <property type="protein sequence ID" value="MBC9206821.1"/>
    <property type="molecule type" value="Genomic_DNA"/>
</dbReference>
<feature type="compositionally biased region" description="Pro residues" evidence="1">
    <location>
        <begin position="25"/>
        <end position="48"/>
    </location>
</feature>
<dbReference type="Proteomes" id="UP000626026">
    <property type="component" value="Unassembled WGS sequence"/>
</dbReference>
<feature type="chain" id="PRO_5046029297" evidence="2">
    <location>
        <begin position="23"/>
        <end position="100"/>
    </location>
</feature>
<dbReference type="RefSeq" id="WP_187783988.1">
    <property type="nucleotide sequence ID" value="NZ_JACTVA010000010.1"/>
</dbReference>
<reference evidence="3 4" key="1">
    <citation type="journal article" date="2013" name="Int. J. Syst. Evol. Microbiol.">
        <title>Roseomonas aerophila sp. nov., isolated from air.</title>
        <authorList>
            <person name="Kim S.J."/>
            <person name="Weon H.Y."/>
            <person name="Ahn J.H."/>
            <person name="Hong S.B."/>
            <person name="Seok S.J."/>
            <person name="Whang K.S."/>
            <person name="Kwon S.W."/>
        </authorList>
    </citation>
    <scope>NUCLEOTIDE SEQUENCE [LARGE SCALE GENOMIC DNA]</scope>
    <source>
        <strain evidence="3 4">NBRC 108923</strain>
    </source>
</reference>
<accession>A0ABR7RKG6</accession>
<feature type="compositionally biased region" description="Pro residues" evidence="1">
    <location>
        <begin position="76"/>
        <end position="90"/>
    </location>
</feature>
<protein>
    <submittedName>
        <fullName evidence="3">Uncharacterized protein</fullName>
    </submittedName>
</protein>
<sequence>MKLALGHTVAAAAMMVAQAACAQPTTPPTTPPTQPPAAPGLGPTPNPERPGMTPPERGVIRPPANVDPEMRVLTPDPLPGRTPVVPPPANTPDRPRVEPR</sequence>
<feature type="region of interest" description="Disordered" evidence="1">
    <location>
        <begin position="20"/>
        <end position="100"/>
    </location>
</feature>
<evidence type="ECO:0000256" key="2">
    <source>
        <dbReference type="SAM" id="SignalP"/>
    </source>
</evidence>